<dbReference type="RefSeq" id="WP_117325716.1">
    <property type="nucleotide sequence ID" value="NZ_QVTE01000015.1"/>
</dbReference>
<name>A0A372LRP9_9BACI</name>
<dbReference type="PIRSF" id="PIRSF031134">
    <property type="entry name" value="MTRK"/>
    <property type="match status" value="1"/>
</dbReference>
<dbReference type="Proteomes" id="UP000264541">
    <property type="component" value="Unassembled WGS sequence"/>
</dbReference>
<evidence type="ECO:0000256" key="7">
    <source>
        <dbReference type="ARBA" id="ARBA00022840"/>
    </source>
</evidence>
<evidence type="ECO:0000256" key="1">
    <source>
        <dbReference type="ARBA" id="ARBA00010165"/>
    </source>
</evidence>
<evidence type="ECO:0000259" key="8">
    <source>
        <dbReference type="Pfam" id="PF01636"/>
    </source>
</evidence>
<reference evidence="9 10" key="1">
    <citation type="submission" date="2018-08" db="EMBL/GenBank/DDBJ databases">
        <title>Bacillus chawlae sp. nov., Bacillus glennii sp. nov., and Bacillus saganii sp. nov. Isolated from the Vehicle Assembly Building at Kennedy Space Center where the Viking Spacecraft were Assembled.</title>
        <authorList>
            <person name="Seuylemezian A."/>
            <person name="Vaishampayan P."/>
        </authorList>
    </citation>
    <scope>NUCLEOTIDE SEQUENCE [LARGE SCALE GENOMIC DNA]</scope>
    <source>
        <strain evidence="9 10">V47-23a</strain>
    </source>
</reference>
<dbReference type="Gene3D" id="3.30.200.20">
    <property type="entry name" value="Phosphorylase Kinase, domain 1"/>
    <property type="match status" value="1"/>
</dbReference>
<organism evidence="9 10">
    <name type="scientific">Peribacillus saganii</name>
    <dbReference type="NCBI Taxonomy" id="2303992"/>
    <lineage>
        <taxon>Bacteria</taxon>
        <taxon>Bacillati</taxon>
        <taxon>Bacillota</taxon>
        <taxon>Bacilli</taxon>
        <taxon>Bacillales</taxon>
        <taxon>Bacillaceae</taxon>
        <taxon>Peribacillus</taxon>
    </lineage>
</organism>
<comment type="similarity">
    <text evidence="1">Belongs to the methylthioribose kinase family.</text>
</comment>
<evidence type="ECO:0000256" key="3">
    <source>
        <dbReference type="ARBA" id="ARBA00012128"/>
    </source>
</evidence>
<feature type="domain" description="Aminoglycoside phosphotransferase" evidence="8">
    <location>
        <begin position="33"/>
        <end position="278"/>
    </location>
</feature>
<keyword evidence="4 9" id="KW-0808">Transferase</keyword>
<dbReference type="EMBL" id="QVTE01000015">
    <property type="protein sequence ID" value="RFU70462.1"/>
    <property type="molecule type" value="Genomic_DNA"/>
</dbReference>
<keyword evidence="6 9" id="KW-0418">Kinase</keyword>
<proteinExistence type="inferred from homology"/>
<dbReference type="SUPFAM" id="SSF56112">
    <property type="entry name" value="Protein kinase-like (PK-like)"/>
    <property type="match status" value="1"/>
</dbReference>
<sequence length="407" mass="46503">MSRFDSYFLMKPSDVIEYISEKMPAFKKEHQLTCTEIGDGNLNYVFRVVDETDGASIIVKQAGDTARISDEFKLSANRIRNESNILALQAKLAPGLVPKVFLYDDKMKCCIMEDLSNHVILRTALLKFQVFPNLADDLSTFLVQTLLMTSDIVMNHKVKKEQVKAFINPELCEITEDLVYSEPFNDYQNRNILLPENKAWIEKHIYQDKKLRLEAAKLKFDFMTNSQALVHGDLHTGSIFVRHDSTKVIDPEFAFYGPMGYDIGNIVANLIFAWTNAAFTLSEGASKPWFTDWLEETITQVIDLFSEKFLAGWKTNAAEIMAKEEGLDHWYLETVMNDTAGIAGLEMIRRIVGIAKVSDITSIENIKLRVKAERFCLQTAKTLIINRQNYKCGNDIIKLIKDNFMKC</sequence>
<evidence type="ECO:0000256" key="5">
    <source>
        <dbReference type="ARBA" id="ARBA00022741"/>
    </source>
</evidence>
<dbReference type="EC" id="2.7.1.100" evidence="3"/>
<comment type="caution">
    <text evidence="9">The sequence shown here is derived from an EMBL/GenBank/DDBJ whole genome shotgun (WGS) entry which is preliminary data.</text>
</comment>
<dbReference type="GO" id="GO:0009086">
    <property type="term" value="P:methionine biosynthetic process"/>
    <property type="evidence" value="ECO:0007669"/>
    <property type="project" value="InterPro"/>
</dbReference>
<dbReference type="InterPro" id="IPR009212">
    <property type="entry name" value="Methylthioribose_kinase"/>
</dbReference>
<dbReference type="OrthoDB" id="9777791at2"/>
<evidence type="ECO:0000256" key="6">
    <source>
        <dbReference type="ARBA" id="ARBA00022777"/>
    </source>
</evidence>
<dbReference type="Gene3D" id="3.90.1200.10">
    <property type="match status" value="1"/>
</dbReference>
<dbReference type="Pfam" id="PF01636">
    <property type="entry name" value="APH"/>
    <property type="match status" value="1"/>
</dbReference>
<evidence type="ECO:0000256" key="4">
    <source>
        <dbReference type="ARBA" id="ARBA00022679"/>
    </source>
</evidence>
<protein>
    <recommendedName>
        <fullName evidence="3">S-methyl-5-thioribose kinase</fullName>
        <ecNumber evidence="3">2.7.1.100</ecNumber>
    </recommendedName>
</protein>
<accession>A0A372LRP9</accession>
<evidence type="ECO:0000256" key="2">
    <source>
        <dbReference type="ARBA" id="ARBA00011738"/>
    </source>
</evidence>
<gene>
    <name evidence="9" type="ORF">D0469_05880</name>
</gene>
<dbReference type="InterPro" id="IPR002575">
    <property type="entry name" value="Aminoglycoside_PTrfase"/>
</dbReference>
<keyword evidence="7" id="KW-0067">ATP-binding</keyword>
<comment type="subunit">
    <text evidence="2">Homodimer.</text>
</comment>
<dbReference type="PANTHER" id="PTHR34273">
    <property type="entry name" value="METHYLTHIORIBOSE KINASE"/>
    <property type="match status" value="1"/>
</dbReference>
<evidence type="ECO:0000313" key="10">
    <source>
        <dbReference type="Proteomes" id="UP000264541"/>
    </source>
</evidence>
<keyword evidence="10" id="KW-1185">Reference proteome</keyword>
<dbReference type="PANTHER" id="PTHR34273:SF2">
    <property type="entry name" value="METHYLTHIORIBOSE KINASE"/>
    <property type="match status" value="1"/>
</dbReference>
<dbReference type="InterPro" id="IPR011009">
    <property type="entry name" value="Kinase-like_dom_sf"/>
</dbReference>
<evidence type="ECO:0000313" key="9">
    <source>
        <dbReference type="EMBL" id="RFU70462.1"/>
    </source>
</evidence>
<dbReference type="GO" id="GO:0046522">
    <property type="term" value="F:S-methyl-5-thioribose kinase activity"/>
    <property type="evidence" value="ECO:0007669"/>
    <property type="project" value="UniProtKB-EC"/>
</dbReference>
<keyword evidence="5" id="KW-0547">Nucleotide-binding</keyword>
<dbReference type="GO" id="GO:0005524">
    <property type="term" value="F:ATP binding"/>
    <property type="evidence" value="ECO:0007669"/>
    <property type="project" value="UniProtKB-KW"/>
</dbReference>
<dbReference type="NCBIfam" id="TIGR01767">
    <property type="entry name" value="MTRK"/>
    <property type="match status" value="1"/>
</dbReference>
<dbReference type="AlphaFoldDB" id="A0A372LRP9"/>